<gene>
    <name evidence="2" type="ORF">JNB85_07910</name>
</gene>
<reference evidence="2 3" key="1">
    <citation type="journal article" date="2021" name="MBio">
        <title>Poor Competitiveness of Bradyrhizobium in Pigeon Pea Root Colonization in Indian Soils.</title>
        <authorList>
            <person name="Chalasani D."/>
            <person name="Basu A."/>
            <person name="Pullabhotla S.V.S.R.N."/>
            <person name="Jorrin B."/>
            <person name="Neal A.L."/>
            <person name="Poole P.S."/>
            <person name="Podile A.R."/>
            <person name="Tkacz A."/>
        </authorList>
    </citation>
    <scope>NUCLEOTIDE SEQUENCE [LARGE SCALE GENOMIC DNA]</scope>
    <source>
        <strain evidence="2 3">HU56</strain>
    </source>
</reference>
<name>A0ABS7GQW4_9HYPH</name>
<evidence type="ECO:0000313" key="2">
    <source>
        <dbReference type="EMBL" id="MBW9052340.1"/>
    </source>
</evidence>
<organism evidence="2 3">
    <name type="scientific">Rhizobium mesosinicum</name>
    <dbReference type="NCBI Taxonomy" id="335017"/>
    <lineage>
        <taxon>Bacteria</taxon>
        <taxon>Pseudomonadati</taxon>
        <taxon>Pseudomonadota</taxon>
        <taxon>Alphaproteobacteria</taxon>
        <taxon>Hyphomicrobiales</taxon>
        <taxon>Rhizobiaceae</taxon>
        <taxon>Rhizobium/Agrobacterium group</taxon>
        <taxon>Rhizobium</taxon>
    </lineage>
</organism>
<accession>A0ABS7GQW4</accession>
<evidence type="ECO:0000256" key="1">
    <source>
        <dbReference type="SAM" id="MobiDB-lite"/>
    </source>
</evidence>
<proteinExistence type="predicted"/>
<protein>
    <submittedName>
        <fullName evidence="2">Host attachment protein</fullName>
    </submittedName>
</protein>
<dbReference type="EMBL" id="JAEUAK010000003">
    <property type="protein sequence ID" value="MBW9052340.1"/>
    <property type="molecule type" value="Genomic_DNA"/>
</dbReference>
<dbReference type="Pfam" id="PF10116">
    <property type="entry name" value="Host_attach"/>
    <property type="match status" value="1"/>
</dbReference>
<comment type="caution">
    <text evidence="2">The sequence shown here is derived from an EMBL/GenBank/DDBJ whole genome shotgun (WGS) entry which is preliminary data.</text>
</comment>
<keyword evidence="3" id="KW-1185">Reference proteome</keyword>
<feature type="region of interest" description="Disordered" evidence="1">
    <location>
        <begin position="50"/>
        <end position="77"/>
    </location>
</feature>
<evidence type="ECO:0000313" key="3">
    <source>
        <dbReference type="Proteomes" id="UP000717752"/>
    </source>
</evidence>
<dbReference type="Proteomes" id="UP000717752">
    <property type="component" value="Unassembled WGS sequence"/>
</dbReference>
<dbReference type="InterPro" id="IPR019291">
    <property type="entry name" value="Host_attachment_protein"/>
</dbReference>
<sequence>MQEGSMKSEIIPHDACVLVADGKKALLLRNIGTAYQLMLEVEQVIEASANPLSHEQGTDRPGRTWSGGHRSSVDETDFHSLEEQRFSTIVAERLETICAEGAIGKLVIAAAPKSLANLRHAMSENLSKRIIAEYDKDLVNLPIDEIQRHLLSER</sequence>